<dbReference type="Proteomes" id="UP000476411">
    <property type="component" value="Chromosome"/>
</dbReference>
<proteinExistence type="predicted"/>
<keyword evidence="3" id="KW-1185">Reference proteome</keyword>
<evidence type="ECO:0000313" key="2">
    <source>
        <dbReference type="EMBL" id="QHS62912.1"/>
    </source>
</evidence>
<dbReference type="KEGG" id="chih:GWR21_26005"/>
<keyword evidence="1" id="KW-0812">Transmembrane</keyword>
<gene>
    <name evidence="2" type="ORF">GWR21_26005</name>
</gene>
<dbReference type="EMBL" id="CP048113">
    <property type="protein sequence ID" value="QHS62912.1"/>
    <property type="molecule type" value="Genomic_DNA"/>
</dbReference>
<keyword evidence="1" id="KW-0472">Membrane</keyword>
<evidence type="ECO:0000256" key="1">
    <source>
        <dbReference type="SAM" id="Phobius"/>
    </source>
</evidence>
<organism evidence="2 3">
    <name type="scientific">Chitinophaga agri</name>
    <dbReference type="NCBI Taxonomy" id="2703787"/>
    <lineage>
        <taxon>Bacteria</taxon>
        <taxon>Pseudomonadati</taxon>
        <taxon>Bacteroidota</taxon>
        <taxon>Chitinophagia</taxon>
        <taxon>Chitinophagales</taxon>
        <taxon>Chitinophagaceae</taxon>
        <taxon>Chitinophaga</taxon>
    </lineage>
</organism>
<accession>A0A6B9ZKJ3</accession>
<feature type="transmembrane region" description="Helical" evidence="1">
    <location>
        <begin position="48"/>
        <end position="68"/>
    </location>
</feature>
<dbReference type="RefSeq" id="WP_162334636.1">
    <property type="nucleotide sequence ID" value="NZ_CP048113.1"/>
</dbReference>
<name>A0A6B9ZKJ3_9BACT</name>
<keyword evidence="1" id="KW-1133">Transmembrane helix</keyword>
<reference evidence="2 3" key="1">
    <citation type="submission" date="2020-01" db="EMBL/GenBank/DDBJ databases">
        <title>Complete genome sequence of Chitinophaga sp. H33E-04 isolated from quinoa roots.</title>
        <authorList>
            <person name="Weon H.-Y."/>
            <person name="Lee S.A."/>
        </authorList>
    </citation>
    <scope>NUCLEOTIDE SEQUENCE [LARGE SCALE GENOMIC DNA]</scope>
    <source>
        <strain evidence="2 3">H33E-04</strain>
    </source>
</reference>
<protein>
    <submittedName>
        <fullName evidence="2">Uncharacterized protein</fullName>
    </submittedName>
</protein>
<dbReference type="AlphaFoldDB" id="A0A6B9ZKJ3"/>
<evidence type="ECO:0000313" key="3">
    <source>
        <dbReference type="Proteomes" id="UP000476411"/>
    </source>
</evidence>
<sequence>MSNEERSNSLMDKLDGLSSLPGEASFNKAAAWDRLQLRMAPQPSKKRVGWYWWAAAACILLVALLPFLPKEKETAVIPSLPLTQQPATATPSVVAIPVKKDIPVKQKTIATSVRKPLRHLADTPVASTAGVACTIELPLPGAPLVATVPPVATPAPRQMRVVHINDVGGDVIGNTYIYPEHKQFKVAISGPAGFASQVVADRSSNTGNPPKN</sequence>